<feature type="transmembrane region" description="Helical" evidence="1">
    <location>
        <begin position="170"/>
        <end position="190"/>
    </location>
</feature>
<keyword evidence="3" id="KW-1185">Reference proteome</keyword>
<reference evidence="2 3" key="1">
    <citation type="submission" date="2016-05" db="EMBL/GenBank/DDBJ databases">
        <title>Microbial solvent formation.</title>
        <authorList>
            <person name="Poehlein A."/>
            <person name="Montoya Solano J.D."/>
            <person name="Flitsch S."/>
            <person name="Krabben P."/>
            <person name="Duerre P."/>
            <person name="Daniel R."/>
        </authorList>
    </citation>
    <scope>NUCLEOTIDE SEQUENCE [LARGE SCALE GENOMIC DNA]</scope>
    <source>
        <strain evidence="2 3">DSM 2619</strain>
    </source>
</reference>
<dbReference type="AlphaFoldDB" id="A0A1S8TF58"/>
<evidence type="ECO:0000313" key="3">
    <source>
        <dbReference type="Proteomes" id="UP000190890"/>
    </source>
</evidence>
<dbReference type="RefSeq" id="WP_077847851.1">
    <property type="nucleotide sequence ID" value="NZ_LZZM01000175.1"/>
</dbReference>
<evidence type="ECO:0000256" key="1">
    <source>
        <dbReference type="SAM" id="Phobius"/>
    </source>
</evidence>
<keyword evidence="1" id="KW-1133">Transmembrane helix</keyword>
<feature type="transmembrane region" description="Helical" evidence="1">
    <location>
        <begin position="39"/>
        <end position="61"/>
    </location>
</feature>
<comment type="caution">
    <text evidence="2">The sequence shown here is derived from an EMBL/GenBank/DDBJ whole genome shotgun (WGS) entry which is preliminary data.</text>
</comment>
<sequence length="261" mass="29319">MISAIITAFVSFASTNIDDIFVLMLFFSQVGKAIKKGHIIIGQYLGITTLLIISTMGAIGLNLIPHQYTGLLGIIPILLGIKEWLKYRKDEKKIVNITVEDNHIIENSEINTLEIKEIIETEVQVKSLTLKEICNPKDNVIDELNTDRVQRQITKNEKIKIMLSKWIHPTIINVFLVTIANGADNIGAYIPLFTTLDSYELIVTIVIFLSLIGVWCFVAEALINIPSVKHTIQKYKNIIVPVVFIIIGIFILVESDLFSLS</sequence>
<organism evidence="2 3">
    <name type="scientific">Clostridium puniceum</name>
    <dbReference type="NCBI Taxonomy" id="29367"/>
    <lineage>
        <taxon>Bacteria</taxon>
        <taxon>Bacillati</taxon>
        <taxon>Bacillota</taxon>
        <taxon>Clostridia</taxon>
        <taxon>Eubacteriales</taxon>
        <taxon>Clostridiaceae</taxon>
        <taxon>Clostridium</taxon>
    </lineage>
</organism>
<keyword evidence="1" id="KW-0472">Membrane</keyword>
<protein>
    <submittedName>
        <fullName evidence="2">Cadmium resistance transporter</fullName>
    </submittedName>
</protein>
<dbReference type="Proteomes" id="UP000190890">
    <property type="component" value="Unassembled WGS sequence"/>
</dbReference>
<dbReference type="Pfam" id="PF03596">
    <property type="entry name" value="Cad"/>
    <property type="match status" value="2"/>
</dbReference>
<keyword evidence="1" id="KW-0812">Transmembrane</keyword>
<dbReference type="EMBL" id="LZZM01000175">
    <property type="protein sequence ID" value="OOM76254.1"/>
    <property type="molecule type" value="Genomic_DNA"/>
</dbReference>
<proteinExistence type="predicted"/>
<accession>A0A1S8TF58</accession>
<feature type="transmembrane region" description="Helical" evidence="1">
    <location>
        <begin position="202"/>
        <end position="223"/>
    </location>
</feature>
<feature type="transmembrane region" description="Helical" evidence="1">
    <location>
        <begin position="6"/>
        <end position="27"/>
    </location>
</feature>
<dbReference type="InterPro" id="IPR004676">
    <property type="entry name" value="Cd-R_transporter"/>
</dbReference>
<gene>
    <name evidence="2" type="ORF">CLPUN_27550</name>
</gene>
<name>A0A1S8TF58_9CLOT</name>
<feature type="transmembrane region" description="Helical" evidence="1">
    <location>
        <begin position="67"/>
        <end position="85"/>
    </location>
</feature>
<dbReference type="STRING" id="29367.CLPUN_27550"/>
<evidence type="ECO:0000313" key="2">
    <source>
        <dbReference type="EMBL" id="OOM76254.1"/>
    </source>
</evidence>
<feature type="transmembrane region" description="Helical" evidence="1">
    <location>
        <begin position="235"/>
        <end position="253"/>
    </location>
</feature>
<dbReference type="OrthoDB" id="7995400at2"/>